<protein>
    <submittedName>
        <fullName evidence="1">Uncharacterized protein</fullName>
    </submittedName>
</protein>
<organism evidence="1">
    <name type="scientific">Rhizophora mucronata</name>
    <name type="common">Asiatic mangrove</name>
    <dbReference type="NCBI Taxonomy" id="61149"/>
    <lineage>
        <taxon>Eukaryota</taxon>
        <taxon>Viridiplantae</taxon>
        <taxon>Streptophyta</taxon>
        <taxon>Embryophyta</taxon>
        <taxon>Tracheophyta</taxon>
        <taxon>Spermatophyta</taxon>
        <taxon>Magnoliopsida</taxon>
        <taxon>eudicotyledons</taxon>
        <taxon>Gunneridae</taxon>
        <taxon>Pentapetalae</taxon>
        <taxon>rosids</taxon>
        <taxon>fabids</taxon>
        <taxon>Malpighiales</taxon>
        <taxon>Rhizophoraceae</taxon>
        <taxon>Rhizophora</taxon>
    </lineage>
</organism>
<evidence type="ECO:0000313" key="1">
    <source>
        <dbReference type="EMBL" id="MBX71611.1"/>
    </source>
</evidence>
<sequence length="28" mass="3315">MFSCTYLLYANCQCVMKLISNADVYYRT</sequence>
<reference evidence="1" key="1">
    <citation type="submission" date="2018-02" db="EMBL/GenBank/DDBJ databases">
        <title>Rhizophora mucronata_Transcriptome.</title>
        <authorList>
            <person name="Meera S.P."/>
            <person name="Sreeshan A."/>
            <person name="Augustine A."/>
        </authorList>
    </citation>
    <scope>NUCLEOTIDE SEQUENCE</scope>
    <source>
        <tissue evidence="1">Leaf</tissue>
    </source>
</reference>
<name>A0A2P2QXH8_RHIMU</name>
<dbReference type="AlphaFoldDB" id="A0A2P2QXH8"/>
<accession>A0A2P2QXH8</accession>
<dbReference type="EMBL" id="GGEC01091127">
    <property type="protein sequence ID" value="MBX71611.1"/>
    <property type="molecule type" value="Transcribed_RNA"/>
</dbReference>
<proteinExistence type="predicted"/>